<evidence type="ECO:0000256" key="5">
    <source>
        <dbReference type="RuleBase" id="RU362066"/>
    </source>
</evidence>
<dbReference type="AlphaFoldDB" id="A0A1H9WY27"/>
<dbReference type="GO" id="GO:0009424">
    <property type="term" value="C:bacterial-type flagellum hook"/>
    <property type="evidence" value="ECO:0007669"/>
    <property type="project" value="UniProtKB-UniRule"/>
</dbReference>
<dbReference type="RefSeq" id="WP_245733229.1">
    <property type="nucleotide sequence ID" value="NZ_FOGT01000021.1"/>
</dbReference>
<comment type="function">
    <text evidence="5">Required for morphogenesis and for the elongation of the flagellar filament by facilitating polymerization of the flagellin monomers at the tip of growing filament. Forms a capping structure, which prevents flagellin subunits (transported through the central channel of the flagellum) from leaking out without polymerization at the distal end.</text>
</comment>
<dbReference type="GO" id="GO:0071973">
    <property type="term" value="P:bacterial-type flagellum-dependent cell motility"/>
    <property type="evidence" value="ECO:0007669"/>
    <property type="project" value="TreeGrafter"/>
</dbReference>
<proteinExistence type="inferred from homology"/>
<dbReference type="InterPro" id="IPR040026">
    <property type="entry name" value="FliD"/>
</dbReference>
<keyword evidence="8" id="KW-0282">Flagellum</keyword>
<keyword evidence="4 5" id="KW-0975">Bacterial flagellum</keyword>
<dbReference type="GO" id="GO:0009421">
    <property type="term" value="C:bacterial-type flagellum filament cap"/>
    <property type="evidence" value="ECO:0007669"/>
    <property type="project" value="InterPro"/>
</dbReference>
<comment type="subunit">
    <text evidence="2 5">Homopentamer.</text>
</comment>
<protein>
    <recommendedName>
        <fullName evidence="5">Flagellar hook-associated protein 2</fullName>
        <shortName evidence="5">HAP2</shortName>
    </recommendedName>
    <alternativeName>
        <fullName evidence="5">Flagellar cap protein</fullName>
    </alternativeName>
</protein>
<evidence type="ECO:0000256" key="3">
    <source>
        <dbReference type="ARBA" id="ARBA00023054"/>
    </source>
</evidence>
<evidence type="ECO:0000256" key="1">
    <source>
        <dbReference type="ARBA" id="ARBA00009764"/>
    </source>
</evidence>
<evidence type="ECO:0000256" key="4">
    <source>
        <dbReference type="ARBA" id="ARBA00023143"/>
    </source>
</evidence>
<organism evidence="8 9">
    <name type="scientific">Salipaludibacillus aurantiacus</name>
    <dbReference type="NCBI Taxonomy" id="1601833"/>
    <lineage>
        <taxon>Bacteria</taxon>
        <taxon>Bacillati</taxon>
        <taxon>Bacillota</taxon>
        <taxon>Bacilli</taxon>
        <taxon>Bacillales</taxon>
        <taxon>Bacillaceae</taxon>
    </lineage>
</organism>
<dbReference type="InterPro" id="IPR003481">
    <property type="entry name" value="FliD_N"/>
</dbReference>
<evidence type="ECO:0000259" key="7">
    <source>
        <dbReference type="Pfam" id="PF07195"/>
    </source>
</evidence>
<accession>A0A1H9WY27</accession>
<evidence type="ECO:0000313" key="8">
    <source>
        <dbReference type="EMBL" id="SES38755.1"/>
    </source>
</evidence>
<dbReference type="PANTHER" id="PTHR30288">
    <property type="entry name" value="FLAGELLAR CAP/ASSEMBLY PROTEIN FLID"/>
    <property type="match status" value="1"/>
</dbReference>
<dbReference type="PANTHER" id="PTHR30288:SF0">
    <property type="entry name" value="FLAGELLAR HOOK-ASSOCIATED PROTEIN 2"/>
    <property type="match status" value="1"/>
</dbReference>
<feature type="domain" description="Flagellar hook-associated protein 2 N-terminal" evidence="6">
    <location>
        <begin position="8"/>
        <end position="105"/>
    </location>
</feature>
<dbReference type="STRING" id="1601833.SAMN05518684_12134"/>
<reference evidence="9" key="1">
    <citation type="submission" date="2016-10" db="EMBL/GenBank/DDBJ databases">
        <authorList>
            <person name="Varghese N."/>
            <person name="Submissions S."/>
        </authorList>
    </citation>
    <scope>NUCLEOTIDE SEQUENCE [LARGE SCALE GENOMIC DNA]</scope>
    <source>
        <strain evidence="9">S9</strain>
    </source>
</reference>
<keyword evidence="8" id="KW-0966">Cell projection</keyword>
<feature type="domain" description="Flagellar hook-associated protein 2 C-terminal" evidence="7">
    <location>
        <begin position="321"/>
        <end position="586"/>
    </location>
</feature>
<comment type="subcellular location">
    <subcellularLocation>
        <location evidence="5">Secreted</location>
    </subcellularLocation>
    <subcellularLocation>
        <location evidence="5">Bacterial flagellum</location>
    </subcellularLocation>
</comment>
<keyword evidence="8" id="KW-0969">Cilium</keyword>
<name>A0A1H9WY27_9BACI</name>
<gene>
    <name evidence="8" type="ORF">SAMN05518684_12134</name>
</gene>
<evidence type="ECO:0000313" key="9">
    <source>
        <dbReference type="Proteomes" id="UP000198571"/>
    </source>
</evidence>
<keyword evidence="9" id="KW-1185">Reference proteome</keyword>
<sequence length="599" mass="66423">MRLSGFATGMDINQMVQDLMRAERMPMDRMKQDQQQIEWKMEQFREINLKLDTFRTNIFDTILRRSNMTAKKASSTNDQLVSATAAATASGASFRLSEVRQLASAASNASADPISDGSKIDPAKPLKDQNFAEGSFWQTGIVNRQVITVDQKHTNIDLNQELGNPDSVVVKVNGVSYKVVEEFGEGNIRATQVMIDKENGQLVFGKELAAKAKVEVTAFTEDENGPDQFAAASITTFNANGEAVTETFMITGNQTLSQVIADMNKSAAGINVFYDDFSDKIAVSRTSTGQFRPEGEERELVFQGAFFTEALQLGAAPERGGTNAEFTVNGLTTHRHSNTFTMNGVTMTLQGTFLEGENSVTIGASTDTDKIMDTIKGFVEEYNELVDLVNEKLGQEFYRDYRPLTDDQKDAMTDREIERWEERAMSGLLRNDRTLRSGFNTFRMDMYTPVNTGADASFNQLAQIGISTTSNYRDGGKLEINEDKLQKAIDTDAEAVFQLFAGDGPTQADKGVARRVRESANGLIDQVSRRAGGLRGRNLNHQFALGRELNSLDDKISNFERRMQQVEQRYWAQFTAMEKAVAKANSQAESLFASLYGGM</sequence>
<dbReference type="Pfam" id="PF02465">
    <property type="entry name" value="FliD_N"/>
    <property type="match status" value="1"/>
</dbReference>
<evidence type="ECO:0000259" key="6">
    <source>
        <dbReference type="Pfam" id="PF02465"/>
    </source>
</evidence>
<dbReference type="Pfam" id="PF07195">
    <property type="entry name" value="FliD_C"/>
    <property type="match status" value="1"/>
</dbReference>
<dbReference type="EMBL" id="FOGT01000021">
    <property type="protein sequence ID" value="SES38755.1"/>
    <property type="molecule type" value="Genomic_DNA"/>
</dbReference>
<evidence type="ECO:0000256" key="2">
    <source>
        <dbReference type="ARBA" id="ARBA00011255"/>
    </source>
</evidence>
<comment type="similarity">
    <text evidence="1 5">Belongs to the FliD family.</text>
</comment>
<keyword evidence="5" id="KW-0964">Secreted</keyword>
<keyword evidence="3" id="KW-0175">Coiled coil</keyword>
<dbReference type="GO" id="GO:0005576">
    <property type="term" value="C:extracellular region"/>
    <property type="evidence" value="ECO:0007669"/>
    <property type="project" value="UniProtKB-SubCell"/>
</dbReference>
<dbReference type="Proteomes" id="UP000198571">
    <property type="component" value="Unassembled WGS sequence"/>
</dbReference>
<dbReference type="InterPro" id="IPR010809">
    <property type="entry name" value="FliD_C"/>
</dbReference>
<dbReference type="GO" id="GO:0007155">
    <property type="term" value="P:cell adhesion"/>
    <property type="evidence" value="ECO:0007669"/>
    <property type="project" value="InterPro"/>
</dbReference>